<dbReference type="Gene3D" id="3.40.50.150">
    <property type="entry name" value="Vaccinia Virus protein VP39"/>
    <property type="match status" value="1"/>
</dbReference>
<dbReference type="PANTHER" id="PTHR43648:SF1">
    <property type="entry name" value="ELECTRON TRANSFER FLAVOPROTEIN BETA SUBUNIT LYSINE METHYLTRANSFERASE"/>
    <property type="match status" value="1"/>
</dbReference>
<reference evidence="3 4" key="1">
    <citation type="submission" date="2018-11" db="EMBL/GenBank/DDBJ databases">
        <title>Genomic Encyclopedia of Type Strains, Phase IV (KMG-IV): sequencing the most valuable type-strain genomes for metagenomic binning, comparative biology and taxonomic classification.</title>
        <authorList>
            <person name="Goeker M."/>
        </authorList>
    </citation>
    <scope>NUCLEOTIDE SEQUENCE [LARGE SCALE GENOMIC DNA]</scope>
    <source>
        <strain evidence="3 4">DSM 5900</strain>
    </source>
</reference>
<protein>
    <submittedName>
        <fullName evidence="3">Putative nicotinamide N-methyase</fullName>
    </submittedName>
</protein>
<evidence type="ECO:0000313" key="3">
    <source>
        <dbReference type="EMBL" id="ROP91124.1"/>
    </source>
</evidence>
<evidence type="ECO:0000256" key="1">
    <source>
        <dbReference type="ARBA" id="ARBA00022603"/>
    </source>
</evidence>
<gene>
    <name evidence="3" type="ORF">EDC65_2987</name>
</gene>
<proteinExistence type="predicted"/>
<dbReference type="InterPro" id="IPR050078">
    <property type="entry name" value="Ribosomal_L11_MeTrfase_PrmA"/>
</dbReference>
<name>A0A3N1LIZ7_9PROT</name>
<dbReference type="EMBL" id="RJKX01000014">
    <property type="protein sequence ID" value="ROP91124.1"/>
    <property type="molecule type" value="Genomic_DNA"/>
</dbReference>
<evidence type="ECO:0000256" key="2">
    <source>
        <dbReference type="ARBA" id="ARBA00022679"/>
    </source>
</evidence>
<evidence type="ECO:0000313" key="4">
    <source>
        <dbReference type="Proteomes" id="UP000278222"/>
    </source>
</evidence>
<dbReference type="Pfam" id="PF06325">
    <property type="entry name" value="PrmA"/>
    <property type="match status" value="1"/>
</dbReference>
<comment type="caution">
    <text evidence="3">The sequence shown here is derived from an EMBL/GenBank/DDBJ whole genome shotgun (WGS) entry which is preliminary data.</text>
</comment>
<accession>A0A3N1LIZ7</accession>
<organism evidence="3 4">
    <name type="scientific">Stella humosa</name>
    <dbReference type="NCBI Taxonomy" id="94"/>
    <lineage>
        <taxon>Bacteria</taxon>
        <taxon>Pseudomonadati</taxon>
        <taxon>Pseudomonadota</taxon>
        <taxon>Alphaproteobacteria</taxon>
        <taxon>Rhodospirillales</taxon>
        <taxon>Stellaceae</taxon>
        <taxon>Stella</taxon>
    </lineage>
</organism>
<dbReference type="GO" id="GO:0016279">
    <property type="term" value="F:protein-lysine N-methyltransferase activity"/>
    <property type="evidence" value="ECO:0007669"/>
    <property type="project" value="TreeGrafter"/>
</dbReference>
<dbReference type="SUPFAM" id="SSF53335">
    <property type="entry name" value="S-adenosyl-L-methionine-dependent methyltransferases"/>
    <property type="match status" value="1"/>
</dbReference>
<dbReference type="Proteomes" id="UP000278222">
    <property type="component" value="Unassembled WGS sequence"/>
</dbReference>
<dbReference type="AlphaFoldDB" id="A0A3N1LIZ7"/>
<dbReference type="InterPro" id="IPR029063">
    <property type="entry name" value="SAM-dependent_MTases_sf"/>
</dbReference>
<keyword evidence="4" id="KW-1185">Reference proteome</keyword>
<dbReference type="PANTHER" id="PTHR43648">
    <property type="entry name" value="ELECTRON TRANSFER FLAVOPROTEIN BETA SUBUNIT LYSINE METHYLTRANSFERASE"/>
    <property type="match status" value="1"/>
</dbReference>
<keyword evidence="2" id="KW-0808">Transferase</keyword>
<sequence length="218" mass="22973">MAPMDTATFVRHQTRPGCPPLVPELRLHLATAVTPLWEATEESLAATGTPPPYWAFAWAGGQALARLIIDQPNLVAGRSVVDVGSGSGLVALAAARSGAARVEAADIDPFAVAAIALNATLNGLSVAARSDDLIGRDEGWATVLVGDLCYERSLAERLVPWLRGLAARGADVLLSDPGRAYLPTEGMVELARYAVPVDLELEDRLLRDTAVFRLGVVG</sequence>
<keyword evidence="1" id="KW-0489">Methyltransferase</keyword>
<dbReference type="GO" id="GO:0032259">
    <property type="term" value="P:methylation"/>
    <property type="evidence" value="ECO:0007669"/>
    <property type="project" value="UniProtKB-KW"/>
</dbReference>